<keyword evidence="4" id="KW-0378">Hydrolase</keyword>
<dbReference type="PANTHER" id="PTHR10963:SF55">
    <property type="entry name" value="GLYCOSIDE HYDROLASE FAMILY 16 PROTEIN"/>
    <property type="match status" value="1"/>
</dbReference>
<name>A0ABW8Z0U1_9FLAO</name>
<protein>
    <submittedName>
        <fullName evidence="4">Glycoside hydrolase family 16 protein</fullName>
    </submittedName>
</protein>
<reference evidence="4 5" key="1">
    <citation type="submission" date="2024-06" db="EMBL/GenBank/DDBJ databases">
        <authorList>
            <person name="Kaempfer P."/>
            <person name="Viver T."/>
        </authorList>
    </citation>
    <scope>NUCLEOTIDE SEQUENCE [LARGE SCALE GENOMIC DNA]</scope>
    <source>
        <strain evidence="4 5">ST-119</strain>
    </source>
</reference>
<dbReference type="PROSITE" id="PS51762">
    <property type="entry name" value="GH16_2"/>
    <property type="match status" value="1"/>
</dbReference>
<dbReference type="EMBL" id="JBELPZ010000011">
    <property type="protein sequence ID" value="MFL9845045.1"/>
    <property type="molecule type" value="Genomic_DNA"/>
</dbReference>
<dbReference type="InterPro" id="IPR013320">
    <property type="entry name" value="ConA-like_dom_sf"/>
</dbReference>
<proteinExistence type="inferred from homology"/>
<dbReference type="PANTHER" id="PTHR10963">
    <property type="entry name" value="GLYCOSYL HYDROLASE-RELATED"/>
    <property type="match status" value="1"/>
</dbReference>
<gene>
    <name evidence="4" type="ORF">ABS766_11500</name>
</gene>
<sequence>MKKVFLLLFSITVWTIVPSCNKDDSPKDTTEVNPEPEPQPEPEPEPVPEPEPEPQVTSYTGYTLIWNDEFDGTILDQTKWNFETGTGVNGDFGTGQVDRATDRTENVNLTDGALNITTRKESYMDRQYTSGRINTEGKFSAGPGTRIEARVWARDVKYKGQGFAFWMMPAEIPAGETYIMWPQGGEIDIMEYVGSIPYYNLGSVHYAWFWEDNQYQDWNHGHKGAYYSYENEEVPAVNPDYGGWPVAANNPNAGSGGYHLYRIDWFDNRIEFSIDGNVYHINYFNDGDAMGNAPDGQDYDTKVTVDGKRTMKSEYSHHFDEWHPFSHEFYIILSAGVGGTTYTYGGAIVPEAVFPCTTLIDYVRVYQRD</sequence>
<dbReference type="InterPro" id="IPR050546">
    <property type="entry name" value="Glycosyl_Hydrlase_16"/>
</dbReference>
<evidence type="ECO:0000259" key="3">
    <source>
        <dbReference type="PROSITE" id="PS51762"/>
    </source>
</evidence>
<dbReference type="Gene3D" id="2.60.120.200">
    <property type="match status" value="1"/>
</dbReference>
<comment type="caution">
    <text evidence="4">The sequence shown here is derived from an EMBL/GenBank/DDBJ whole genome shotgun (WGS) entry which is preliminary data.</text>
</comment>
<dbReference type="SUPFAM" id="SSF49899">
    <property type="entry name" value="Concanavalin A-like lectins/glucanases"/>
    <property type="match status" value="1"/>
</dbReference>
<dbReference type="RefSeq" id="WP_408085311.1">
    <property type="nucleotide sequence ID" value="NZ_JBELPZ010000011.1"/>
</dbReference>
<evidence type="ECO:0000256" key="1">
    <source>
        <dbReference type="ARBA" id="ARBA00006865"/>
    </source>
</evidence>
<feature type="compositionally biased region" description="Basic and acidic residues" evidence="2">
    <location>
        <begin position="21"/>
        <end position="30"/>
    </location>
</feature>
<comment type="similarity">
    <text evidence="1">Belongs to the glycosyl hydrolase 16 family.</text>
</comment>
<dbReference type="GO" id="GO:0016787">
    <property type="term" value="F:hydrolase activity"/>
    <property type="evidence" value="ECO:0007669"/>
    <property type="project" value="UniProtKB-KW"/>
</dbReference>
<evidence type="ECO:0000313" key="5">
    <source>
        <dbReference type="Proteomes" id="UP001629156"/>
    </source>
</evidence>
<organism evidence="4 5">
    <name type="scientific">Flavobacterium rhizosphaerae</name>
    <dbReference type="NCBI Taxonomy" id="3163298"/>
    <lineage>
        <taxon>Bacteria</taxon>
        <taxon>Pseudomonadati</taxon>
        <taxon>Bacteroidota</taxon>
        <taxon>Flavobacteriia</taxon>
        <taxon>Flavobacteriales</taxon>
        <taxon>Flavobacteriaceae</taxon>
        <taxon>Flavobacterium</taxon>
    </lineage>
</organism>
<dbReference type="CDD" id="cd08023">
    <property type="entry name" value="GH16_laminarinase_like"/>
    <property type="match status" value="1"/>
</dbReference>
<dbReference type="InterPro" id="IPR000757">
    <property type="entry name" value="Beta-glucanase-like"/>
</dbReference>
<feature type="compositionally biased region" description="Acidic residues" evidence="2">
    <location>
        <begin position="38"/>
        <end position="52"/>
    </location>
</feature>
<evidence type="ECO:0000313" key="4">
    <source>
        <dbReference type="EMBL" id="MFL9845045.1"/>
    </source>
</evidence>
<accession>A0ABW8Z0U1</accession>
<keyword evidence="5" id="KW-1185">Reference proteome</keyword>
<feature type="region of interest" description="Disordered" evidence="2">
    <location>
        <begin position="20"/>
        <end position="57"/>
    </location>
</feature>
<evidence type="ECO:0000256" key="2">
    <source>
        <dbReference type="SAM" id="MobiDB-lite"/>
    </source>
</evidence>
<dbReference type="Proteomes" id="UP001629156">
    <property type="component" value="Unassembled WGS sequence"/>
</dbReference>
<feature type="domain" description="GH16" evidence="3">
    <location>
        <begin position="28"/>
        <end position="369"/>
    </location>
</feature>